<evidence type="ECO:0000259" key="1">
    <source>
        <dbReference type="Pfam" id="PF07995"/>
    </source>
</evidence>
<sequence>MINNVRTSQITSDEIPYDVEIIAQNFNIPWAIAISDEGRIYVTERTGAIYIIDHGRILPEPLIVLEAPFVSVGEGGLMGIVLDPEFTQNHYIYVMHTYEEGNRIYNRVIRLVEEDNRAYIDEIIIDRIPGGRVHDGGRIKIGPDEKLYITTGDGGDSSLSQDLSSTAGKILRISLDGSIPADNPFPGSPIYSYGHRNPEGIDWNLNNILYASDHGASAHDEINMIIEGGNYGWPLVQGDEDLEELDLQRPLIHSGPVTWAPSGIAFVTQGPWEGKLLVANLRGEQLLVMTLNEDGTRIENVEPIFTNQFGRLREVIEAKDGSIYITTSNMDGRGNPDRTDDKIIRLEPRF</sequence>
<comment type="caution">
    <text evidence="2">The sequence shown here is derived from an EMBL/GenBank/DDBJ whole genome shotgun (WGS) entry which is preliminary data.</text>
</comment>
<dbReference type="AlphaFoldDB" id="A0A3N1XVG1"/>
<dbReference type="InterPro" id="IPR012938">
    <property type="entry name" value="Glc/Sorbosone_DH"/>
</dbReference>
<organism evidence="2 3">
    <name type="scientific">Mobilisporobacter senegalensis</name>
    <dbReference type="NCBI Taxonomy" id="1329262"/>
    <lineage>
        <taxon>Bacteria</taxon>
        <taxon>Bacillati</taxon>
        <taxon>Bacillota</taxon>
        <taxon>Clostridia</taxon>
        <taxon>Lachnospirales</taxon>
        <taxon>Lachnospiraceae</taxon>
        <taxon>Mobilisporobacter</taxon>
    </lineage>
</organism>
<protein>
    <submittedName>
        <fullName evidence="2">Glucose/arabinose dehydrogenase</fullName>
    </submittedName>
</protein>
<dbReference type="PANTHER" id="PTHR19328">
    <property type="entry name" value="HEDGEHOG-INTERACTING PROTEIN"/>
    <property type="match status" value="1"/>
</dbReference>
<keyword evidence="3" id="KW-1185">Reference proteome</keyword>
<dbReference type="Gene3D" id="2.120.10.30">
    <property type="entry name" value="TolB, C-terminal domain"/>
    <property type="match status" value="1"/>
</dbReference>
<dbReference type="InterPro" id="IPR011042">
    <property type="entry name" value="6-blade_b-propeller_TolB-like"/>
</dbReference>
<dbReference type="EMBL" id="RJVG01000002">
    <property type="protein sequence ID" value="ROR30599.1"/>
    <property type="molecule type" value="Genomic_DNA"/>
</dbReference>
<dbReference type="PANTHER" id="PTHR19328:SF13">
    <property type="entry name" value="HIPL1 PROTEIN"/>
    <property type="match status" value="1"/>
</dbReference>
<dbReference type="SUPFAM" id="SSF50952">
    <property type="entry name" value="Soluble quinoprotein glucose dehydrogenase"/>
    <property type="match status" value="1"/>
</dbReference>
<evidence type="ECO:0000313" key="3">
    <source>
        <dbReference type="Proteomes" id="UP000273083"/>
    </source>
</evidence>
<accession>A0A3N1XVG1</accession>
<dbReference type="RefSeq" id="WP_123608293.1">
    <property type="nucleotide sequence ID" value="NZ_RJVG01000002.1"/>
</dbReference>
<evidence type="ECO:0000313" key="2">
    <source>
        <dbReference type="EMBL" id="ROR30599.1"/>
    </source>
</evidence>
<dbReference type="Pfam" id="PF07995">
    <property type="entry name" value="GSDH"/>
    <property type="match status" value="1"/>
</dbReference>
<dbReference type="OrthoDB" id="9770043at2"/>
<dbReference type="InterPro" id="IPR011041">
    <property type="entry name" value="Quinoprot_gluc/sorb_DH_b-prop"/>
</dbReference>
<reference evidence="2 3" key="1">
    <citation type="submission" date="2018-11" db="EMBL/GenBank/DDBJ databases">
        <title>Genomic Encyclopedia of Type Strains, Phase IV (KMG-IV): sequencing the most valuable type-strain genomes for metagenomic binning, comparative biology and taxonomic classification.</title>
        <authorList>
            <person name="Goeker M."/>
        </authorList>
    </citation>
    <scope>NUCLEOTIDE SEQUENCE [LARGE SCALE GENOMIC DNA]</scope>
    <source>
        <strain evidence="2 3">DSM 26537</strain>
    </source>
</reference>
<proteinExistence type="predicted"/>
<name>A0A3N1XVG1_9FIRM</name>
<feature type="domain" description="Glucose/Sorbosone dehydrogenase" evidence="1">
    <location>
        <begin position="27"/>
        <end position="333"/>
    </location>
</feature>
<gene>
    <name evidence="2" type="ORF">EDD66_102252</name>
</gene>
<dbReference type="Proteomes" id="UP000273083">
    <property type="component" value="Unassembled WGS sequence"/>
</dbReference>